<dbReference type="AlphaFoldDB" id="A0A5A8DDS9"/>
<proteinExistence type="predicted"/>
<feature type="domain" description="DWNN" evidence="2">
    <location>
        <begin position="3"/>
        <end position="77"/>
    </location>
</feature>
<dbReference type="InterPro" id="IPR014891">
    <property type="entry name" value="DWNN_domain"/>
</dbReference>
<feature type="compositionally biased region" description="Low complexity" evidence="1">
    <location>
        <begin position="139"/>
        <end position="150"/>
    </location>
</feature>
<protein>
    <recommendedName>
        <fullName evidence="2">DWNN domain-containing protein</fullName>
    </recommendedName>
</protein>
<dbReference type="EMBL" id="VLTL01000066">
    <property type="protein sequence ID" value="KAA0163378.1"/>
    <property type="molecule type" value="Genomic_DNA"/>
</dbReference>
<feature type="region of interest" description="Disordered" evidence="1">
    <location>
        <begin position="139"/>
        <end position="178"/>
    </location>
</feature>
<feature type="region of interest" description="Disordered" evidence="1">
    <location>
        <begin position="99"/>
        <end position="119"/>
    </location>
</feature>
<accession>A0A5A8DDS9</accession>
<organism evidence="3 4">
    <name type="scientific">Cafeteria roenbergensis</name>
    <name type="common">Marine flagellate</name>
    <dbReference type="NCBI Taxonomy" id="33653"/>
    <lineage>
        <taxon>Eukaryota</taxon>
        <taxon>Sar</taxon>
        <taxon>Stramenopiles</taxon>
        <taxon>Bigyra</taxon>
        <taxon>Opalozoa</taxon>
        <taxon>Bicosoecida</taxon>
        <taxon>Cafeteriaceae</taxon>
        <taxon>Cafeteria</taxon>
    </lineage>
</organism>
<evidence type="ECO:0000313" key="3">
    <source>
        <dbReference type="EMBL" id="KAA0163378.1"/>
    </source>
</evidence>
<sequence>MAIRFRFRNAREVHSVPVTGSGISLKDLKSAIISQRGLGDDRRPVDLLVFDARSRIQLVDEDAQVLRNSVLEVTLASAVASAAPLGNAANTTAIQQAAGASRGPRLFGSRGKGIRAGDNVVREDTSHADALLGKEELAAATGGDEATGGYESERIPMQLRGQEGPKGTPLPCQTPASL</sequence>
<reference evidence="3 4" key="1">
    <citation type="submission" date="2019-07" db="EMBL/GenBank/DDBJ databases">
        <title>Genomes of Cafeteria roenbergensis.</title>
        <authorList>
            <person name="Fischer M.G."/>
            <person name="Hackl T."/>
            <person name="Roman M."/>
        </authorList>
    </citation>
    <scope>NUCLEOTIDE SEQUENCE [LARGE SCALE GENOMIC DNA]</scope>
    <source>
        <strain evidence="3 4">RCC970-E3</strain>
    </source>
</reference>
<evidence type="ECO:0000259" key="2">
    <source>
        <dbReference type="PROSITE" id="PS51282"/>
    </source>
</evidence>
<dbReference type="PROSITE" id="PS51282">
    <property type="entry name" value="DWNN"/>
    <property type="match status" value="1"/>
</dbReference>
<dbReference type="Gene3D" id="3.10.20.90">
    <property type="entry name" value="Phosphatidylinositol 3-kinase Catalytic Subunit, Chain A, domain 1"/>
    <property type="match status" value="1"/>
</dbReference>
<dbReference type="Pfam" id="PF08783">
    <property type="entry name" value="DWNN"/>
    <property type="match status" value="1"/>
</dbReference>
<comment type="caution">
    <text evidence="3">The sequence shown here is derived from an EMBL/GenBank/DDBJ whole genome shotgun (WGS) entry which is preliminary data.</text>
</comment>
<evidence type="ECO:0000313" key="4">
    <source>
        <dbReference type="Proteomes" id="UP000324907"/>
    </source>
</evidence>
<evidence type="ECO:0000256" key="1">
    <source>
        <dbReference type="SAM" id="MobiDB-lite"/>
    </source>
</evidence>
<dbReference type="Proteomes" id="UP000324907">
    <property type="component" value="Unassembled WGS sequence"/>
</dbReference>
<gene>
    <name evidence="3" type="ORF">FNF28_04204</name>
</gene>
<dbReference type="SMART" id="SM01180">
    <property type="entry name" value="DWNN"/>
    <property type="match status" value="1"/>
</dbReference>
<name>A0A5A8DDS9_CAFRO</name>
<dbReference type="GO" id="GO:0008270">
    <property type="term" value="F:zinc ion binding"/>
    <property type="evidence" value="ECO:0007669"/>
    <property type="project" value="InterPro"/>
</dbReference>